<evidence type="ECO:0000256" key="2">
    <source>
        <dbReference type="ARBA" id="ARBA00022490"/>
    </source>
</evidence>
<keyword evidence="9" id="KW-0511">Multifunctional enzyme</keyword>
<comment type="subunit">
    <text evidence="9">Homodimer.</text>
</comment>
<feature type="domain" description="Beta-ketoacyl-[acyl-carrier-protein] synthase III N-terminal" evidence="11">
    <location>
        <begin position="109"/>
        <end position="189"/>
    </location>
</feature>
<feature type="active site" evidence="9">
    <location>
        <position position="257"/>
    </location>
</feature>
<dbReference type="RefSeq" id="WP_248633720.1">
    <property type="nucleotide sequence ID" value="NZ_JALPTH010000009.1"/>
</dbReference>
<comment type="similarity">
    <text evidence="1 9">Belongs to the thiolase-like superfamily. FabH family.</text>
</comment>
<evidence type="ECO:0000313" key="13">
    <source>
        <dbReference type="Proteomes" id="UP001522868"/>
    </source>
</evidence>
<sequence length="337" mass="34853">MALPPVAVLTGVGSCLPERVVRNTDEPFARLDTSDEWIRSRTGIESRRWVEEGTSTGDLAVRAGAAALRSAAAESVDLVVVCTTTPDHHSPATAPWVAARLGLGPVPAFDLAAACSGFTYALAAGRAWITAGMARTVLLIGAETLSTITDPDDRGTAVVFADGAGAVVLRAGEADEPGAVLATRLGSDGTQVDLAVIAAGGSRRPVPERPDERGERCLRMRGPQMFSHAVRRMTEVSRGLLEGVGWPAGDVEAFIGHQANQRILDKVAELVGVPAAACLGNIRTVGNTSSASIPLVMDEAVRDKAVPAGARTLLTAFGGGAVWGAAALTWPDIPPTI</sequence>
<feature type="active site" evidence="9">
    <location>
        <position position="287"/>
    </location>
</feature>
<dbReference type="InterPro" id="IPR004655">
    <property type="entry name" value="FabH"/>
</dbReference>
<comment type="function">
    <text evidence="9">Catalyzes the condensation reaction of fatty acid synthesis by the addition to an acyl acceptor of two carbons from malonyl-ACP. Catalyzes the first condensation reaction which initiates fatty acid synthesis and may therefore play a role in governing the total rate of fatty acid production. Possesses both acetoacetyl-ACP synthase and acetyl transacylase activities. Its substrate specificity determines the biosynthesis of branched-chain and/or straight-chain of fatty acids.</text>
</comment>
<keyword evidence="7 9" id="KW-0275">Fatty acid biosynthesis</keyword>
<keyword evidence="8 9" id="KW-0012">Acyltransferase</keyword>
<evidence type="ECO:0000256" key="1">
    <source>
        <dbReference type="ARBA" id="ARBA00008642"/>
    </source>
</evidence>
<dbReference type="EC" id="2.3.1.180" evidence="9"/>
<keyword evidence="4 9" id="KW-0808">Transferase</keyword>
<evidence type="ECO:0000256" key="9">
    <source>
        <dbReference type="HAMAP-Rule" id="MF_01815"/>
    </source>
</evidence>
<feature type="domain" description="Beta-ketoacyl-[acyl-carrier-protein] synthase III C-terminal" evidence="10">
    <location>
        <begin position="244"/>
        <end position="330"/>
    </location>
</feature>
<keyword evidence="3 9" id="KW-0444">Lipid biosynthesis</keyword>
<keyword evidence="2 9" id="KW-0963">Cytoplasm</keyword>
<dbReference type="Pfam" id="PF08541">
    <property type="entry name" value="ACP_syn_III_C"/>
    <property type="match status" value="1"/>
</dbReference>
<keyword evidence="13" id="KW-1185">Reference proteome</keyword>
<dbReference type="PANTHER" id="PTHR34069:SF2">
    <property type="entry name" value="BETA-KETOACYL-[ACYL-CARRIER-PROTEIN] SYNTHASE III"/>
    <property type="match status" value="1"/>
</dbReference>
<keyword evidence="6 9" id="KW-0443">Lipid metabolism</keyword>
<dbReference type="GO" id="GO:0033818">
    <property type="term" value="F:beta-ketoacyl-acyl-carrier-protein synthase III activity"/>
    <property type="evidence" value="ECO:0007669"/>
    <property type="project" value="UniProtKB-EC"/>
</dbReference>
<organism evidence="12 13">
    <name type="scientific">Streptomyces lichenis</name>
    <dbReference type="NCBI Taxonomy" id="2306967"/>
    <lineage>
        <taxon>Bacteria</taxon>
        <taxon>Bacillati</taxon>
        <taxon>Actinomycetota</taxon>
        <taxon>Actinomycetes</taxon>
        <taxon>Kitasatosporales</taxon>
        <taxon>Streptomycetaceae</taxon>
        <taxon>Streptomyces</taxon>
    </lineage>
</organism>
<name>A0ABT0I9Y1_9ACTN</name>
<dbReference type="NCBIfam" id="NF006829">
    <property type="entry name" value="PRK09352.1"/>
    <property type="match status" value="1"/>
</dbReference>
<comment type="domain">
    <text evidence="9">The last Arg residue of the ACP-binding site is essential for the weak association between ACP/AcpP and FabH.</text>
</comment>
<reference evidence="12 13" key="1">
    <citation type="submission" date="2022-04" db="EMBL/GenBank/DDBJ databases">
        <title>Streptomyces sp. nov. LCR6-01 isolated from Lichen of Dirinaria sp.</title>
        <authorList>
            <person name="Kanchanasin P."/>
            <person name="Tanasupawat S."/>
            <person name="Phongsopitanun W."/>
        </authorList>
    </citation>
    <scope>NUCLEOTIDE SEQUENCE [LARGE SCALE GENOMIC DNA]</scope>
    <source>
        <strain evidence="12 13">LCR6-01</strain>
    </source>
</reference>
<dbReference type="Proteomes" id="UP001522868">
    <property type="component" value="Unassembled WGS sequence"/>
</dbReference>
<keyword evidence="5 9" id="KW-0276">Fatty acid metabolism</keyword>
<dbReference type="EMBL" id="JALPTH010000009">
    <property type="protein sequence ID" value="MCK8678133.1"/>
    <property type="molecule type" value="Genomic_DNA"/>
</dbReference>
<comment type="catalytic activity">
    <reaction evidence="9">
        <text>malonyl-[ACP] + acetyl-CoA + H(+) = 3-oxobutanoyl-[ACP] + CO2 + CoA</text>
        <dbReference type="Rhea" id="RHEA:12080"/>
        <dbReference type="Rhea" id="RHEA-COMP:9623"/>
        <dbReference type="Rhea" id="RHEA-COMP:9625"/>
        <dbReference type="ChEBI" id="CHEBI:15378"/>
        <dbReference type="ChEBI" id="CHEBI:16526"/>
        <dbReference type="ChEBI" id="CHEBI:57287"/>
        <dbReference type="ChEBI" id="CHEBI:57288"/>
        <dbReference type="ChEBI" id="CHEBI:78449"/>
        <dbReference type="ChEBI" id="CHEBI:78450"/>
        <dbReference type="EC" id="2.3.1.180"/>
    </reaction>
</comment>
<comment type="subcellular location">
    <subcellularLocation>
        <location evidence="9">Cytoplasm</location>
    </subcellularLocation>
</comment>
<dbReference type="InterPro" id="IPR013751">
    <property type="entry name" value="ACP_syn_III_N"/>
</dbReference>
<evidence type="ECO:0000256" key="6">
    <source>
        <dbReference type="ARBA" id="ARBA00023098"/>
    </source>
</evidence>
<evidence type="ECO:0000256" key="4">
    <source>
        <dbReference type="ARBA" id="ARBA00022679"/>
    </source>
</evidence>
<feature type="region of interest" description="ACP-binding" evidence="9">
    <location>
        <begin position="258"/>
        <end position="262"/>
    </location>
</feature>
<dbReference type="PANTHER" id="PTHR34069">
    <property type="entry name" value="3-OXOACYL-[ACYL-CARRIER-PROTEIN] SYNTHASE 3"/>
    <property type="match status" value="1"/>
</dbReference>
<gene>
    <name evidence="9" type="primary">fabH</name>
    <name evidence="12" type="ORF">M1O15_12140</name>
</gene>
<evidence type="ECO:0000256" key="7">
    <source>
        <dbReference type="ARBA" id="ARBA00023160"/>
    </source>
</evidence>
<dbReference type="Gene3D" id="3.40.47.10">
    <property type="match status" value="1"/>
</dbReference>
<accession>A0ABT0I9Y1</accession>
<dbReference type="CDD" id="cd00830">
    <property type="entry name" value="KAS_III"/>
    <property type="match status" value="1"/>
</dbReference>
<dbReference type="NCBIfam" id="TIGR00747">
    <property type="entry name" value="fabH"/>
    <property type="match status" value="1"/>
</dbReference>
<comment type="caution">
    <text evidence="12">The sequence shown here is derived from an EMBL/GenBank/DDBJ whole genome shotgun (WGS) entry which is preliminary data.</text>
</comment>
<evidence type="ECO:0000256" key="3">
    <source>
        <dbReference type="ARBA" id="ARBA00022516"/>
    </source>
</evidence>
<evidence type="ECO:0000259" key="11">
    <source>
        <dbReference type="Pfam" id="PF08545"/>
    </source>
</evidence>
<dbReference type="InterPro" id="IPR013747">
    <property type="entry name" value="ACP_syn_III_C"/>
</dbReference>
<dbReference type="Pfam" id="PF08545">
    <property type="entry name" value="ACP_syn_III"/>
    <property type="match status" value="1"/>
</dbReference>
<dbReference type="SUPFAM" id="SSF53901">
    <property type="entry name" value="Thiolase-like"/>
    <property type="match status" value="1"/>
</dbReference>
<dbReference type="InterPro" id="IPR016039">
    <property type="entry name" value="Thiolase-like"/>
</dbReference>
<evidence type="ECO:0000259" key="10">
    <source>
        <dbReference type="Pfam" id="PF08541"/>
    </source>
</evidence>
<protein>
    <recommendedName>
        <fullName evidence="9">Beta-ketoacyl-[acyl-carrier-protein] synthase III</fullName>
        <shortName evidence="9">Beta-ketoacyl-ACP synthase III</shortName>
        <shortName evidence="9">KAS III</shortName>
        <ecNumber evidence="9">2.3.1.180</ecNumber>
    </recommendedName>
    <alternativeName>
        <fullName evidence="9">3-oxoacyl-[acyl-carrier-protein] synthase 3</fullName>
    </alternativeName>
    <alternativeName>
        <fullName evidence="9">3-oxoacyl-[acyl-carrier-protein] synthase III</fullName>
    </alternativeName>
</protein>
<proteinExistence type="inferred from homology"/>
<comment type="pathway">
    <text evidence="9">Lipid metabolism; fatty acid biosynthesis.</text>
</comment>
<dbReference type="HAMAP" id="MF_01815">
    <property type="entry name" value="FabH"/>
    <property type="match status" value="1"/>
</dbReference>
<evidence type="ECO:0000256" key="8">
    <source>
        <dbReference type="ARBA" id="ARBA00023315"/>
    </source>
</evidence>
<feature type="active site" evidence="9">
    <location>
        <position position="115"/>
    </location>
</feature>
<evidence type="ECO:0000313" key="12">
    <source>
        <dbReference type="EMBL" id="MCK8678133.1"/>
    </source>
</evidence>
<evidence type="ECO:0000256" key="5">
    <source>
        <dbReference type="ARBA" id="ARBA00022832"/>
    </source>
</evidence>